<evidence type="ECO:0000256" key="2">
    <source>
        <dbReference type="SAM" id="MobiDB-lite"/>
    </source>
</evidence>
<evidence type="ECO:0000259" key="4">
    <source>
        <dbReference type="PROSITE" id="PS51782"/>
    </source>
</evidence>
<dbReference type="RefSeq" id="WP_408079302.1">
    <property type="nucleotide sequence ID" value="NZ_JBELQC010000002.1"/>
</dbReference>
<gene>
    <name evidence="5" type="ORF">ABS767_13750</name>
</gene>
<feature type="chain" id="PRO_5046009997" evidence="3">
    <location>
        <begin position="23"/>
        <end position="351"/>
    </location>
</feature>
<keyword evidence="6" id="KW-1185">Reference proteome</keyword>
<dbReference type="InterPro" id="IPR050570">
    <property type="entry name" value="Cell_wall_metabolism_enzyme"/>
</dbReference>
<keyword evidence="3" id="KW-0732">Signal</keyword>
<dbReference type="PANTHER" id="PTHR21666">
    <property type="entry name" value="PEPTIDASE-RELATED"/>
    <property type="match status" value="1"/>
</dbReference>
<dbReference type="InterPro" id="IPR016047">
    <property type="entry name" value="M23ase_b-sheet_dom"/>
</dbReference>
<dbReference type="PROSITE" id="PS51257">
    <property type="entry name" value="PROKAR_LIPOPROTEIN"/>
    <property type="match status" value="1"/>
</dbReference>
<feature type="signal peptide" evidence="3">
    <location>
        <begin position="1"/>
        <end position="22"/>
    </location>
</feature>
<evidence type="ECO:0000256" key="1">
    <source>
        <dbReference type="ARBA" id="ARBA00038420"/>
    </source>
</evidence>
<name>A0ABW8YP72_9SPHN</name>
<feature type="region of interest" description="Disordered" evidence="2">
    <location>
        <begin position="30"/>
        <end position="59"/>
    </location>
</feature>
<comment type="similarity">
    <text evidence="1">Belongs to the E.coli NlpD/Haemophilus LppB family.</text>
</comment>
<reference evidence="5 6" key="1">
    <citation type="submission" date="2024-06" db="EMBL/GenBank/DDBJ databases">
        <authorList>
            <person name="Kaempfer P."/>
            <person name="Viver T."/>
        </authorList>
    </citation>
    <scope>NUCLEOTIDE SEQUENCE [LARGE SCALE GENOMIC DNA]</scope>
    <source>
        <strain evidence="5 6">ST-64</strain>
    </source>
</reference>
<evidence type="ECO:0000313" key="6">
    <source>
        <dbReference type="Proteomes" id="UP001629244"/>
    </source>
</evidence>
<dbReference type="SMART" id="SM00257">
    <property type="entry name" value="LysM"/>
    <property type="match status" value="2"/>
</dbReference>
<dbReference type="Gene3D" id="2.70.70.10">
    <property type="entry name" value="Glucose Permease (Domain IIA)"/>
    <property type="match status" value="1"/>
</dbReference>
<dbReference type="InterPro" id="IPR018392">
    <property type="entry name" value="LysM"/>
</dbReference>
<feature type="domain" description="LysM" evidence="4">
    <location>
        <begin position="74"/>
        <end position="118"/>
    </location>
</feature>
<dbReference type="CDD" id="cd00118">
    <property type="entry name" value="LysM"/>
    <property type="match status" value="2"/>
</dbReference>
<dbReference type="PROSITE" id="PS51782">
    <property type="entry name" value="LYSM"/>
    <property type="match status" value="2"/>
</dbReference>
<comment type="caution">
    <text evidence="5">The sequence shown here is derived from an EMBL/GenBank/DDBJ whole genome shotgun (WGS) entry which is preliminary data.</text>
</comment>
<proteinExistence type="inferred from homology"/>
<dbReference type="InterPro" id="IPR036779">
    <property type="entry name" value="LysM_dom_sf"/>
</dbReference>
<dbReference type="Pfam" id="PF01551">
    <property type="entry name" value="Peptidase_M23"/>
    <property type="match status" value="1"/>
</dbReference>
<dbReference type="Gene3D" id="3.10.350.10">
    <property type="entry name" value="LysM domain"/>
    <property type="match status" value="2"/>
</dbReference>
<dbReference type="InterPro" id="IPR011055">
    <property type="entry name" value="Dup_hybrid_motif"/>
</dbReference>
<evidence type="ECO:0000256" key="3">
    <source>
        <dbReference type="SAM" id="SignalP"/>
    </source>
</evidence>
<dbReference type="PANTHER" id="PTHR21666:SF263">
    <property type="entry name" value="MUREIN HYDROLASE ACTIVATOR NLPD"/>
    <property type="match status" value="1"/>
</dbReference>
<dbReference type="Pfam" id="PF01476">
    <property type="entry name" value="LysM"/>
    <property type="match status" value="2"/>
</dbReference>
<dbReference type="Proteomes" id="UP001629244">
    <property type="component" value="Unassembled WGS sequence"/>
</dbReference>
<dbReference type="CDD" id="cd12797">
    <property type="entry name" value="M23_peptidase"/>
    <property type="match status" value="1"/>
</dbReference>
<evidence type="ECO:0000313" key="5">
    <source>
        <dbReference type="EMBL" id="MFL9842034.1"/>
    </source>
</evidence>
<feature type="compositionally biased region" description="Basic and acidic residues" evidence="2">
    <location>
        <begin position="35"/>
        <end position="48"/>
    </location>
</feature>
<dbReference type="SUPFAM" id="SSF51261">
    <property type="entry name" value="Duplicated hybrid motif"/>
    <property type="match status" value="1"/>
</dbReference>
<protein>
    <submittedName>
        <fullName evidence="5">Peptidoglycan DD-metalloendopeptidase family protein</fullName>
    </submittedName>
</protein>
<organism evidence="5 6">
    <name type="scientific">Sphingomonas plantiphila</name>
    <dbReference type="NCBI Taxonomy" id="3163295"/>
    <lineage>
        <taxon>Bacteria</taxon>
        <taxon>Pseudomonadati</taxon>
        <taxon>Pseudomonadota</taxon>
        <taxon>Alphaproteobacteria</taxon>
        <taxon>Sphingomonadales</taxon>
        <taxon>Sphingomonadaceae</taxon>
        <taxon>Sphingomonas</taxon>
    </lineage>
</organism>
<dbReference type="SUPFAM" id="SSF54106">
    <property type="entry name" value="LysM domain"/>
    <property type="match status" value="1"/>
</dbReference>
<dbReference type="EMBL" id="JBELQC010000002">
    <property type="protein sequence ID" value="MFL9842034.1"/>
    <property type="molecule type" value="Genomic_DNA"/>
</dbReference>
<sequence>MGGKVRLKAVVAVLALAPVVSACIPQRAGPGTGYREVDPTAAPRREADVPALPAPRSAWEAQPVTPDARAIPASTYIVARGDTLRGIANKTGAGSEAIARANNIAPPYVIQIGQRLSIPGGRYHLVRAGETGIAIARAYGVDWSRVVTENDLAEPYILRTGMRLLIPGDPRTMTLEERAAAFRLDIDDIVTGGQPAIAERARPTKPTASSARILPPSAAVAPPTTLTGGFQWPVRGTIVRRFGPIASGERSDGLKIAVPLDTPILAAADGTVAYVGSEIPALGGLVILQHGSGWTSVYGHAGQLLVQRGQAVKRGQMIALSGDSGTNRPQLHFELRQGRTPVDPLPRLPRR</sequence>
<feature type="domain" description="LysM" evidence="4">
    <location>
        <begin position="122"/>
        <end position="166"/>
    </location>
</feature>
<accession>A0ABW8YP72</accession>